<dbReference type="InterPro" id="IPR052029">
    <property type="entry name" value="PpiD_chaperone"/>
</dbReference>
<protein>
    <recommendedName>
        <fullName evidence="9">Periplasmic chaperone PpiD</fullName>
    </recommendedName>
    <alternativeName>
        <fullName evidence="10">Periplasmic folding chaperone</fullName>
    </alternativeName>
</protein>
<keyword evidence="3" id="KW-0997">Cell inner membrane</keyword>
<dbReference type="Gene3D" id="1.10.4030.10">
    <property type="entry name" value="Porin chaperone SurA, peptide-binding domain"/>
    <property type="match status" value="1"/>
</dbReference>
<dbReference type="RefSeq" id="WP_042727836.1">
    <property type="nucleotide sequence ID" value="NZ_JXNZ01000002.1"/>
</dbReference>
<dbReference type="EMBL" id="JXNZ01000002">
    <property type="protein sequence ID" value="KIQ61399.1"/>
    <property type="molecule type" value="Genomic_DNA"/>
</dbReference>
<proteinExistence type="inferred from homology"/>
<keyword evidence="5 12" id="KW-1133">Transmembrane helix</keyword>
<keyword evidence="7" id="KW-0143">Chaperone</keyword>
<dbReference type="Pfam" id="PF13624">
    <property type="entry name" value="SurA_N_3"/>
    <property type="match status" value="1"/>
</dbReference>
<evidence type="ECO:0000259" key="13">
    <source>
        <dbReference type="PROSITE" id="PS50198"/>
    </source>
</evidence>
<organism evidence="14 15">
    <name type="scientific">Pseudomonas fluorescens</name>
    <dbReference type="NCBI Taxonomy" id="294"/>
    <lineage>
        <taxon>Bacteria</taxon>
        <taxon>Pseudomonadati</taxon>
        <taxon>Pseudomonadota</taxon>
        <taxon>Gammaproteobacteria</taxon>
        <taxon>Pseudomonadales</taxon>
        <taxon>Pseudomonadaceae</taxon>
        <taxon>Pseudomonas</taxon>
    </lineage>
</organism>
<evidence type="ECO:0000256" key="5">
    <source>
        <dbReference type="ARBA" id="ARBA00022989"/>
    </source>
</evidence>
<dbReference type="Gene3D" id="3.10.50.40">
    <property type="match status" value="1"/>
</dbReference>
<keyword evidence="2" id="KW-1003">Cell membrane</keyword>
<dbReference type="InterPro" id="IPR000297">
    <property type="entry name" value="PPIase_PpiC"/>
</dbReference>
<evidence type="ECO:0000256" key="3">
    <source>
        <dbReference type="ARBA" id="ARBA00022519"/>
    </source>
</evidence>
<reference evidence="14 15" key="1">
    <citation type="submission" date="2015-01" db="EMBL/GenBank/DDBJ databases">
        <title>Draft Genome Sequence of the Biocontrol and Plant Growth-Promoting Rhizobacteria (PGPR) Pseudomonas fluorescens UM270.</title>
        <authorList>
            <person name="Hernandez-Salmeron J.E."/>
            <person name="Santoyo G."/>
            <person name="Moreno-Hagelsieb G."/>
            <person name="Hernandez-Leon R."/>
        </authorList>
    </citation>
    <scope>NUCLEOTIDE SEQUENCE [LARGE SCALE GENOMIC DNA]</scope>
    <source>
        <strain evidence="14 15">UM270</strain>
    </source>
</reference>
<gene>
    <name evidence="14" type="ORF">RL74_00270</name>
</gene>
<dbReference type="PANTHER" id="PTHR47529:SF1">
    <property type="entry name" value="PERIPLASMIC CHAPERONE PPID"/>
    <property type="match status" value="1"/>
</dbReference>
<accession>A0A0D0PG49</accession>
<dbReference type="GO" id="GO:0005886">
    <property type="term" value="C:plasma membrane"/>
    <property type="evidence" value="ECO:0007669"/>
    <property type="project" value="UniProtKB-SubCell"/>
</dbReference>
<evidence type="ECO:0000256" key="11">
    <source>
        <dbReference type="PROSITE-ProRule" id="PRU00278"/>
    </source>
</evidence>
<evidence type="ECO:0000256" key="7">
    <source>
        <dbReference type="ARBA" id="ARBA00023186"/>
    </source>
</evidence>
<dbReference type="PROSITE" id="PS50198">
    <property type="entry name" value="PPIC_PPIASE_2"/>
    <property type="match status" value="1"/>
</dbReference>
<dbReference type="InterPro" id="IPR046357">
    <property type="entry name" value="PPIase_dom_sf"/>
</dbReference>
<dbReference type="GO" id="GO:0003755">
    <property type="term" value="F:peptidyl-prolyl cis-trans isomerase activity"/>
    <property type="evidence" value="ECO:0007669"/>
    <property type="project" value="UniProtKB-KW"/>
</dbReference>
<dbReference type="PANTHER" id="PTHR47529">
    <property type="entry name" value="PEPTIDYL-PROLYL CIS-TRANS ISOMERASE D"/>
    <property type="match status" value="1"/>
</dbReference>
<keyword evidence="11" id="KW-0697">Rotamase</keyword>
<evidence type="ECO:0000313" key="15">
    <source>
        <dbReference type="Proteomes" id="UP000032101"/>
    </source>
</evidence>
<dbReference type="AlphaFoldDB" id="A0A0D0PG49"/>
<keyword evidence="6 12" id="KW-0472">Membrane</keyword>
<feature type="domain" description="PpiC" evidence="13">
    <location>
        <begin position="262"/>
        <end position="361"/>
    </location>
</feature>
<dbReference type="InterPro" id="IPR027304">
    <property type="entry name" value="Trigger_fact/SurA_dom_sf"/>
</dbReference>
<dbReference type="PATRIC" id="fig|294.124.peg.57"/>
<evidence type="ECO:0000256" key="1">
    <source>
        <dbReference type="ARBA" id="ARBA00004382"/>
    </source>
</evidence>
<evidence type="ECO:0000256" key="6">
    <source>
        <dbReference type="ARBA" id="ARBA00023136"/>
    </source>
</evidence>
<feature type="transmembrane region" description="Helical" evidence="12">
    <location>
        <begin position="12"/>
        <end position="34"/>
    </location>
</feature>
<dbReference type="InterPro" id="IPR023058">
    <property type="entry name" value="PPIase_PpiC_CS"/>
</dbReference>
<evidence type="ECO:0000313" key="14">
    <source>
        <dbReference type="EMBL" id="KIQ61399.1"/>
    </source>
</evidence>
<dbReference type="OrthoDB" id="9812372at2"/>
<evidence type="ECO:0000256" key="12">
    <source>
        <dbReference type="SAM" id="Phobius"/>
    </source>
</evidence>
<dbReference type="Pfam" id="PF00639">
    <property type="entry name" value="Rotamase"/>
    <property type="match status" value="1"/>
</dbReference>
<comment type="similarity">
    <text evidence="8">Belongs to the PpiD chaperone family.</text>
</comment>
<comment type="subcellular location">
    <subcellularLocation>
        <location evidence="1">Cell inner membrane</location>
        <topology evidence="1">Single-pass type II membrane protein</topology>
        <orientation evidence="1">Periplasmic side</orientation>
    </subcellularLocation>
</comment>
<keyword evidence="11 14" id="KW-0413">Isomerase</keyword>
<dbReference type="SUPFAM" id="SSF54534">
    <property type="entry name" value="FKBP-like"/>
    <property type="match status" value="1"/>
</dbReference>
<evidence type="ECO:0000256" key="10">
    <source>
        <dbReference type="ARBA" id="ARBA00042775"/>
    </source>
</evidence>
<comment type="caution">
    <text evidence="14">The sequence shown here is derived from an EMBL/GenBank/DDBJ whole genome shotgun (WGS) entry which is preliminary data.</text>
</comment>
<sequence length="623" mass="68527">MLQNIRDNSQGWIAKTIIGVIVALMALTGFDAIFQASSNRNEAAKVNGENISQNELSQAVDMQRRQLMQQLGKDFDASLLDEKMLRDSALKGLIDRKLLLQGAHDAKFAFSEAALDQVILQTPEFQVDGKFSAERFDQVIRQLGYNRMQFRQMLAQEMLIGQLRAGLAGSGFVTDAQVLAFARLEKQTRDFATLSIKADPSAVKLTDDEVKAYYDKHAKEFMTPDQVVIDYLELKKAAFFDQVSVKDEDLQAAYQKEIANLSEQRRAAHILIEVNDKVSEAQAKAKIEEVQARLAKGESFEALAKEFSQDPGSANNGGDLGYAGPGVYDPEFEKALYALTKDQVSAPVRTDFGFHLIKLLGVEAPEVPTFASLKDKLTRELKTQQVEQRFVEATKQLEDASFEASDLAQPAQDLKLTVHTSAPFGREGGEGIAANRAVVTAAFSPEVLEEGANSTAIELDPETVVVLRAKEHRKPEQLPLESVAGPIRAQLAKEHASAAAKTKADELIANLRDGEAALDKPVDGQAWKVTEAANRNQEGIDPAVLQALFRMPKPESKDKPTFTSVTLPDGSLAVVRLNGVNEAAAPTDAEKAEYRRYLASRVGQQDFAAYRKQLESQADIKRF</sequence>
<evidence type="ECO:0000256" key="9">
    <source>
        <dbReference type="ARBA" id="ARBA00040743"/>
    </source>
</evidence>
<name>A0A0D0PG49_PSEFL</name>
<evidence type="ECO:0000256" key="8">
    <source>
        <dbReference type="ARBA" id="ARBA00038408"/>
    </source>
</evidence>
<evidence type="ECO:0000256" key="4">
    <source>
        <dbReference type="ARBA" id="ARBA00022692"/>
    </source>
</evidence>
<keyword evidence="4 12" id="KW-0812">Transmembrane</keyword>
<dbReference type="SUPFAM" id="SSF109998">
    <property type="entry name" value="Triger factor/SurA peptide-binding domain-like"/>
    <property type="match status" value="1"/>
</dbReference>
<dbReference type="PROSITE" id="PS01096">
    <property type="entry name" value="PPIC_PPIASE_1"/>
    <property type="match status" value="1"/>
</dbReference>
<dbReference type="Proteomes" id="UP000032101">
    <property type="component" value="Unassembled WGS sequence"/>
</dbReference>
<evidence type="ECO:0000256" key="2">
    <source>
        <dbReference type="ARBA" id="ARBA00022475"/>
    </source>
</evidence>